<name>A0A0A8ZTP6_ARUDO</name>
<organism evidence="1">
    <name type="scientific">Arundo donax</name>
    <name type="common">Giant reed</name>
    <name type="synonym">Donax arundinaceus</name>
    <dbReference type="NCBI Taxonomy" id="35708"/>
    <lineage>
        <taxon>Eukaryota</taxon>
        <taxon>Viridiplantae</taxon>
        <taxon>Streptophyta</taxon>
        <taxon>Embryophyta</taxon>
        <taxon>Tracheophyta</taxon>
        <taxon>Spermatophyta</taxon>
        <taxon>Magnoliopsida</taxon>
        <taxon>Liliopsida</taxon>
        <taxon>Poales</taxon>
        <taxon>Poaceae</taxon>
        <taxon>PACMAD clade</taxon>
        <taxon>Arundinoideae</taxon>
        <taxon>Arundineae</taxon>
        <taxon>Arundo</taxon>
    </lineage>
</organism>
<reference evidence="1" key="1">
    <citation type="submission" date="2014-09" db="EMBL/GenBank/DDBJ databases">
        <authorList>
            <person name="Magalhaes I.L.F."/>
            <person name="Oliveira U."/>
            <person name="Santos F.R."/>
            <person name="Vidigal T.H.D.A."/>
            <person name="Brescovit A.D."/>
            <person name="Santos A.J."/>
        </authorList>
    </citation>
    <scope>NUCLEOTIDE SEQUENCE</scope>
    <source>
        <tissue evidence="1">Shoot tissue taken approximately 20 cm above the soil surface</tissue>
    </source>
</reference>
<dbReference type="AlphaFoldDB" id="A0A0A8ZTP6"/>
<accession>A0A0A8ZTP6</accession>
<dbReference type="EMBL" id="GBRH01257775">
    <property type="protein sequence ID" value="JAD40120.1"/>
    <property type="molecule type" value="Transcribed_RNA"/>
</dbReference>
<reference evidence="1" key="2">
    <citation type="journal article" date="2015" name="Data Brief">
        <title>Shoot transcriptome of the giant reed, Arundo donax.</title>
        <authorList>
            <person name="Barrero R.A."/>
            <person name="Guerrero F.D."/>
            <person name="Moolhuijzen P."/>
            <person name="Goolsby J.A."/>
            <person name="Tidwell J."/>
            <person name="Bellgard S.E."/>
            <person name="Bellgard M.I."/>
        </authorList>
    </citation>
    <scope>NUCLEOTIDE SEQUENCE</scope>
    <source>
        <tissue evidence="1">Shoot tissue taken approximately 20 cm above the soil surface</tissue>
    </source>
</reference>
<sequence>MSYKLAAMLEILFHFYENLVTRCAN</sequence>
<proteinExistence type="predicted"/>
<evidence type="ECO:0000313" key="1">
    <source>
        <dbReference type="EMBL" id="JAD40120.1"/>
    </source>
</evidence>
<protein>
    <submittedName>
        <fullName evidence="1">Uncharacterized protein</fullName>
    </submittedName>
</protein>